<dbReference type="EMBL" id="LN609528">
    <property type="protein sequence ID" value="CEF63722.1"/>
    <property type="molecule type" value="Genomic_DNA"/>
</dbReference>
<evidence type="ECO:0000256" key="5">
    <source>
        <dbReference type="ARBA" id="ARBA00023242"/>
    </source>
</evidence>
<sequence>MSNSGDLPLSPVNKGPKTIISDDDSLHNTSINEGDKLLKYKKTLKKKFILFHESPQVLRPNRHMYSIKAGRTRVIKNITQTNKAKLVCNPTPGIIRFKVDSKGSLLLTWENRITRKREFECKPTPSTCTFKKVGECNDGFVVIFQDTINKDMEFFWIQENDPETVDNFLPKVNKILKMDK</sequence>
<evidence type="ECO:0000256" key="6">
    <source>
        <dbReference type="SAM" id="MobiDB-lite"/>
    </source>
</evidence>
<evidence type="ECO:0000259" key="7">
    <source>
        <dbReference type="PROSITE" id="PS51917"/>
    </source>
</evidence>
<feature type="domain" description="Pru" evidence="7">
    <location>
        <begin position="59"/>
        <end position="179"/>
    </location>
</feature>
<keyword evidence="3" id="KW-0963">Cytoplasm</keyword>
<dbReference type="PROSITE" id="PS51917">
    <property type="entry name" value="PRU"/>
    <property type="match status" value="1"/>
</dbReference>
<name>A0A090L230_STRRB</name>
<feature type="region of interest" description="Disordered" evidence="6">
    <location>
        <begin position="1"/>
        <end position="21"/>
    </location>
</feature>
<dbReference type="InterPro" id="IPR044868">
    <property type="entry name" value="Rpn13/ADRM1_Pru"/>
</dbReference>
<dbReference type="GO" id="GO:0005737">
    <property type="term" value="C:cytoplasm"/>
    <property type="evidence" value="ECO:0007669"/>
    <property type="project" value="UniProtKB-SubCell"/>
</dbReference>
<dbReference type="InterPro" id="IPR038633">
    <property type="entry name" value="Rpn13/ADRM1_Pru_sf"/>
</dbReference>
<dbReference type="Gene3D" id="2.30.29.70">
    <property type="entry name" value="Proteasomal ubiquitin receptor Rpn13/ADRM1"/>
    <property type="match status" value="1"/>
</dbReference>
<reference evidence="10" key="2">
    <citation type="submission" date="2020-12" db="UniProtKB">
        <authorList>
            <consortium name="WormBaseParasite"/>
        </authorList>
    </citation>
    <scope>IDENTIFICATION</scope>
</reference>
<keyword evidence="5" id="KW-0539">Nucleus</keyword>
<keyword evidence="4 8" id="KW-0647">Proteasome</keyword>
<dbReference type="GeneID" id="36376087"/>
<proteinExistence type="predicted"/>
<dbReference type="WBParaSite" id="SRAE_1000198000.1">
    <property type="protein sequence ID" value="SRAE_1000198000.1"/>
    <property type="gene ID" value="WBGene00258592"/>
</dbReference>
<dbReference type="Pfam" id="PF04683">
    <property type="entry name" value="Rpn13_ADRM1_Pru"/>
    <property type="match status" value="1"/>
</dbReference>
<evidence type="ECO:0000256" key="4">
    <source>
        <dbReference type="ARBA" id="ARBA00022942"/>
    </source>
</evidence>
<dbReference type="GO" id="GO:0070628">
    <property type="term" value="F:proteasome binding"/>
    <property type="evidence" value="ECO:0007669"/>
    <property type="project" value="TreeGrafter"/>
</dbReference>
<reference evidence="8 9" key="1">
    <citation type="submission" date="2014-09" db="EMBL/GenBank/DDBJ databases">
        <authorList>
            <person name="Martin A.A."/>
        </authorList>
    </citation>
    <scope>NUCLEOTIDE SEQUENCE</scope>
    <source>
        <strain evidence="9">ED321</strain>
        <strain evidence="8">ED321 Heterogonic</strain>
    </source>
</reference>
<evidence type="ECO:0000256" key="2">
    <source>
        <dbReference type="ARBA" id="ARBA00004496"/>
    </source>
</evidence>
<evidence type="ECO:0000313" key="8">
    <source>
        <dbReference type="EMBL" id="CEF63722.1"/>
    </source>
</evidence>
<dbReference type="PANTHER" id="PTHR12225:SF0">
    <property type="entry name" value="PROTEASOMAL UBIQUITIN RECEPTOR ADRM1"/>
    <property type="match status" value="1"/>
</dbReference>
<dbReference type="PANTHER" id="PTHR12225">
    <property type="entry name" value="ADHESION REGULATING MOLECULE 1 110 KDA CELL MEMBRANE GLYCOPROTEIN"/>
    <property type="match status" value="1"/>
</dbReference>
<evidence type="ECO:0000313" key="11">
    <source>
        <dbReference type="WormBase" id="SRAE_1000198000"/>
    </source>
</evidence>
<organism evidence="8">
    <name type="scientific">Strongyloides ratti</name>
    <name type="common">Parasitic roundworm</name>
    <dbReference type="NCBI Taxonomy" id="34506"/>
    <lineage>
        <taxon>Eukaryota</taxon>
        <taxon>Metazoa</taxon>
        <taxon>Ecdysozoa</taxon>
        <taxon>Nematoda</taxon>
        <taxon>Chromadorea</taxon>
        <taxon>Rhabditida</taxon>
        <taxon>Tylenchina</taxon>
        <taxon>Panagrolaimomorpha</taxon>
        <taxon>Strongyloidoidea</taxon>
        <taxon>Strongyloididae</taxon>
        <taxon>Strongyloides</taxon>
    </lineage>
</organism>
<evidence type="ECO:0000256" key="1">
    <source>
        <dbReference type="ARBA" id="ARBA00004123"/>
    </source>
</evidence>
<keyword evidence="8" id="KW-0675">Receptor</keyword>
<dbReference type="InterPro" id="IPR006773">
    <property type="entry name" value="Rpn13/ADRM1"/>
</dbReference>
<dbReference type="GO" id="GO:0005634">
    <property type="term" value="C:nucleus"/>
    <property type="evidence" value="ECO:0007669"/>
    <property type="project" value="UniProtKB-SubCell"/>
</dbReference>
<comment type="subcellular location">
    <subcellularLocation>
        <location evidence="2">Cytoplasm</location>
    </subcellularLocation>
    <subcellularLocation>
        <location evidence="1">Nucleus</location>
    </subcellularLocation>
</comment>
<dbReference type="STRING" id="34506.A0A090L230"/>
<protein>
    <submittedName>
        <fullName evidence="8 10">26S proteasome complex ubiquitin receptor, subunit Rpn13 family-containing protein</fullName>
    </submittedName>
</protein>
<accession>A0A090L230</accession>
<dbReference type="AlphaFoldDB" id="A0A090L230"/>
<dbReference type="Proteomes" id="UP000035682">
    <property type="component" value="Unplaced"/>
</dbReference>
<gene>
    <name evidence="8 10 11" type="ORF">SRAE_1000198000</name>
</gene>
<dbReference type="GO" id="GO:0008541">
    <property type="term" value="C:proteasome regulatory particle, lid subcomplex"/>
    <property type="evidence" value="ECO:0007669"/>
    <property type="project" value="TreeGrafter"/>
</dbReference>
<dbReference type="CTD" id="36376087"/>
<dbReference type="GO" id="GO:0061133">
    <property type="term" value="F:endopeptidase activator activity"/>
    <property type="evidence" value="ECO:0007669"/>
    <property type="project" value="TreeGrafter"/>
</dbReference>
<evidence type="ECO:0000256" key="3">
    <source>
        <dbReference type="ARBA" id="ARBA00022490"/>
    </source>
</evidence>
<evidence type="ECO:0000313" key="9">
    <source>
        <dbReference type="Proteomes" id="UP000035682"/>
    </source>
</evidence>
<evidence type="ECO:0000313" key="10">
    <source>
        <dbReference type="WBParaSite" id="SRAE_1000198000.1"/>
    </source>
</evidence>
<dbReference type="WormBase" id="SRAE_1000198000">
    <property type="protein sequence ID" value="SRP03022"/>
    <property type="gene ID" value="WBGene00258592"/>
</dbReference>
<keyword evidence="9" id="KW-1185">Reference proteome</keyword>
<dbReference type="RefSeq" id="XP_024502923.1">
    <property type="nucleotide sequence ID" value="XM_024649002.1"/>
</dbReference>